<name>A0A9D2JTS2_9FIRM</name>
<dbReference type="GO" id="GO:0006352">
    <property type="term" value="P:DNA-templated transcription initiation"/>
    <property type="evidence" value="ECO:0007669"/>
    <property type="project" value="InterPro"/>
</dbReference>
<proteinExistence type="predicted"/>
<comment type="caution">
    <text evidence="2">The sequence shown here is derived from an EMBL/GenBank/DDBJ whole genome shotgun (WGS) entry which is preliminary data.</text>
</comment>
<dbReference type="EMBL" id="DXBG01000242">
    <property type="protein sequence ID" value="HIZ66277.1"/>
    <property type="molecule type" value="Genomic_DNA"/>
</dbReference>
<dbReference type="SUPFAM" id="SSF88946">
    <property type="entry name" value="Sigma2 domain of RNA polymerase sigma factors"/>
    <property type="match status" value="1"/>
</dbReference>
<evidence type="ECO:0000313" key="2">
    <source>
        <dbReference type="EMBL" id="HIZ66277.1"/>
    </source>
</evidence>
<reference evidence="2" key="1">
    <citation type="journal article" date="2021" name="PeerJ">
        <title>Extensive microbial diversity within the chicken gut microbiome revealed by metagenomics and culture.</title>
        <authorList>
            <person name="Gilroy R."/>
            <person name="Ravi A."/>
            <person name="Getino M."/>
            <person name="Pursley I."/>
            <person name="Horton D.L."/>
            <person name="Alikhan N.F."/>
            <person name="Baker D."/>
            <person name="Gharbi K."/>
            <person name="Hall N."/>
            <person name="Watson M."/>
            <person name="Adriaenssens E.M."/>
            <person name="Foster-Nyarko E."/>
            <person name="Jarju S."/>
            <person name="Secka A."/>
            <person name="Antonio M."/>
            <person name="Oren A."/>
            <person name="Chaudhuri R.R."/>
            <person name="La Ragione R."/>
            <person name="Hildebrand F."/>
            <person name="Pallen M.J."/>
        </authorList>
    </citation>
    <scope>NUCLEOTIDE SEQUENCE</scope>
    <source>
        <strain evidence="2">1068</strain>
    </source>
</reference>
<dbReference type="AlphaFoldDB" id="A0A9D2JTS2"/>
<dbReference type="GO" id="GO:0003700">
    <property type="term" value="F:DNA-binding transcription factor activity"/>
    <property type="evidence" value="ECO:0007669"/>
    <property type="project" value="InterPro"/>
</dbReference>
<accession>A0A9D2JTS2</accession>
<organism evidence="2 3">
    <name type="scientific">Candidatus Blautia pullicola</name>
    <dbReference type="NCBI Taxonomy" id="2838498"/>
    <lineage>
        <taxon>Bacteria</taxon>
        <taxon>Bacillati</taxon>
        <taxon>Bacillota</taxon>
        <taxon>Clostridia</taxon>
        <taxon>Lachnospirales</taxon>
        <taxon>Lachnospiraceae</taxon>
        <taxon>Blautia</taxon>
    </lineage>
</organism>
<feature type="compositionally biased region" description="Basic and acidic residues" evidence="1">
    <location>
        <begin position="77"/>
        <end position="88"/>
    </location>
</feature>
<sequence length="286" mass="32996">MDIIQFQNKLKEIQTLALNNGKKVSEELVRRFFQEDGLEEEKLKKVFDYLEIQGIQVEGSGSEKRRAAGQLSGDFSSGERDRGTRKTSDQVSDSAFFTGYEGEDKEGQKERQQNRVPLSPEEEEYLKEYMEAFQDGEEDRDVLLKLFLQGEEALESALVKSYQREILEAARDYNREEIFFGDLLQEGNMGFLTALEAAEALEARELDKWLQTQIREAMETFIEAQSQQKKEDDILVERVRNLEARVKELTEDEDVKYSVEELAAFLDMDIEEMEGVLRLAGEAPEN</sequence>
<reference evidence="2" key="2">
    <citation type="submission" date="2021-04" db="EMBL/GenBank/DDBJ databases">
        <authorList>
            <person name="Gilroy R."/>
        </authorList>
    </citation>
    <scope>NUCLEOTIDE SEQUENCE</scope>
    <source>
        <strain evidence="2">1068</strain>
    </source>
</reference>
<dbReference type="InterPro" id="IPR013325">
    <property type="entry name" value="RNA_pol_sigma_r2"/>
</dbReference>
<gene>
    <name evidence="2" type="ORF">H9809_10325</name>
</gene>
<evidence type="ECO:0000256" key="1">
    <source>
        <dbReference type="SAM" id="MobiDB-lite"/>
    </source>
</evidence>
<dbReference type="Proteomes" id="UP000824056">
    <property type="component" value="Unassembled WGS sequence"/>
</dbReference>
<dbReference type="Gene3D" id="1.20.120.1810">
    <property type="match status" value="1"/>
</dbReference>
<protein>
    <submittedName>
        <fullName evidence="2">RNA polymerase subunit sigma-70</fullName>
    </submittedName>
</protein>
<evidence type="ECO:0000313" key="3">
    <source>
        <dbReference type="Proteomes" id="UP000824056"/>
    </source>
</evidence>
<feature type="region of interest" description="Disordered" evidence="1">
    <location>
        <begin position="61"/>
        <end position="121"/>
    </location>
</feature>